<dbReference type="SUPFAM" id="SSF48403">
    <property type="entry name" value="Ankyrin repeat"/>
    <property type="match status" value="1"/>
</dbReference>
<protein>
    <recommendedName>
        <fullName evidence="1">DUF3447 domain-containing protein</fullName>
    </recommendedName>
</protein>
<dbReference type="KEGG" id="tva:4766328"/>
<dbReference type="InterPro" id="IPR036770">
    <property type="entry name" value="Ankyrin_rpt-contain_sf"/>
</dbReference>
<dbReference type="OrthoDB" id="3799861at2759"/>
<dbReference type="PANTHER" id="PTHR24182">
    <property type="entry name" value="ANKYRIN REPEAT AND SOCS BOX CONTAINING 4"/>
    <property type="match status" value="1"/>
</dbReference>
<dbReference type="VEuPathDB" id="TrichDB:TVAGG3_0516130"/>
<sequence length="83" mass="10041">MSECLKYQEPYEECMKYAIISHNIDFVTFLMNEYDIEIHLGYCADYNNLESKYFDQTNDIWHINKCFIFSLMFGISSLCEYFL</sequence>
<feature type="domain" description="DUF3447" evidence="1">
    <location>
        <begin position="1"/>
        <end position="51"/>
    </location>
</feature>
<organism evidence="2 3">
    <name type="scientific">Trichomonas vaginalis (strain ATCC PRA-98 / G3)</name>
    <dbReference type="NCBI Taxonomy" id="412133"/>
    <lineage>
        <taxon>Eukaryota</taxon>
        <taxon>Metamonada</taxon>
        <taxon>Parabasalia</taxon>
        <taxon>Trichomonadida</taxon>
        <taxon>Trichomonadidae</taxon>
        <taxon>Trichomonas</taxon>
    </lineage>
</organism>
<dbReference type="Pfam" id="PF11929">
    <property type="entry name" value="DUF3447"/>
    <property type="match status" value="1"/>
</dbReference>
<accession>A2EFX3</accession>
<proteinExistence type="predicted"/>
<dbReference type="Proteomes" id="UP000001542">
    <property type="component" value="Unassembled WGS sequence"/>
</dbReference>
<dbReference type="AlphaFoldDB" id="A2EFX3"/>
<reference evidence="2" key="1">
    <citation type="submission" date="2006-10" db="EMBL/GenBank/DDBJ databases">
        <authorList>
            <person name="Amadeo P."/>
            <person name="Zhao Q."/>
            <person name="Wortman J."/>
            <person name="Fraser-Liggett C."/>
            <person name="Carlton J."/>
        </authorList>
    </citation>
    <scope>NUCLEOTIDE SEQUENCE</scope>
    <source>
        <strain evidence="2">G3</strain>
    </source>
</reference>
<dbReference type="PANTHER" id="PTHR24182:SF13">
    <property type="entry name" value="LD18443P"/>
    <property type="match status" value="1"/>
</dbReference>
<name>A2EFX3_TRIV3</name>
<reference evidence="2" key="2">
    <citation type="journal article" date="2007" name="Science">
        <title>Draft genome sequence of the sexually transmitted pathogen Trichomonas vaginalis.</title>
        <authorList>
            <person name="Carlton J.M."/>
            <person name="Hirt R.P."/>
            <person name="Silva J.C."/>
            <person name="Delcher A.L."/>
            <person name="Schatz M."/>
            <person name="Zhao Q."/>
            <person name="Wortman J.R."/>
            <person name="Bidwell S.L."/>
            <person name="Alsmark U.C.M."/>
            <person name="Besteiro S."/>
            <person name="Sicheritz-Ponten T."/>
            <person name="Noel C.J."/>
            <person name="Dacks J.B."/>
            <person name="Foster P.G."/>
            <person name="Simillion C."/>
            <person name="Van de Peer Y."/>
            <person name="Miranda-Saavedra D."/>
            <person name="Barton G.J."/>
            <person name="Westrop G.D."/>
            <person name="Mueller S."/>
            <person name="Dessi D."/>
            <person name="Fiori P.L."/>
            <person name="Ren Q."/>
            <person name="Paulsen I."/>
            <person name="Zhang H."/>
            <person name="Bastida-Corcuera F.D."/>
            <person name="Simoes-Barbosa A."/>
            <person name="Brown M.T."/>
            <person name="Hayes R.D."/>
            <person name="Mukherjee M."/>
            <person name="Okumura C.Y."/>
            <person name="Schneider R."/>
            <person name="Smith A.J."/>
            <person name="Vanacova S."/>
            <person name="Villalvazo M."/>
            <person name="Haas B.J."/>
            <person name="Pertea M."/>
            <person name="Feldblyum T.V."/>
            <person name="Utterback T.R."/>
            <person name="Shu C.L."/>
            <person name="Osoegawa K."/>
            <person name="de Jong P.J."/>
            <person name="Hrdy I."/>
            <person name="Horvathova L."/>
            <person name="Zubacova Z."/>
            <person name="Dolezal P."/>
            <person name="Malik S.B."/>
            <person name="Logsdon J.M. Jr."/>
            <person name="Henze K."/>
            <person name="Gupta A."/>
            <person name="Wang C.C."/>
            <person name="Dunne R.L."/>
            <person name="Upcroft J.A."/>
            <person name="Upcroft P."/>
            <person name="White O."/>
            <person name="Salzberg S.L."/>
            <person name="Tang P."/>
            <person name="Chiu C.-H."/>
            <person name="Lee Y.-S."/>
            <person name="Embley T.M."/>
            <person name="Coombs G.H."/>
            <person name="Mottram J.C."/>
            <person name="Tachezy J."/>
            <person name="Fraser-Liggett C.M."/>
            <person name="Johnson P.J."/>
        </authorList>
    </citation>
    <scope>NUCLEOTIDE SEQUENCE [LARGE SCALE GENOMIC DNA]</scope>
    <source>
        <strain evidence="2">G3</strain>
    </source>
</reference>
<gene>
    <name evidence="2" type="ORF">TVAG_354880</name>
</gene>
<keyword evidence="3" id="KW-1185">Reference proteome</keyword>
<evidence type="ECO:0000313" key="3">
    <source>
        <dbReference type="Proteomes" id="UP000001542"/>
    </source>
</evidence>
<evidence type="ECO:0000259" key="1">
    <source>
        <dbReference type="Pfam" id="PF11929"/>
    </source>
</evidence>
<dbReference type="EMBL" id="DS113378">
    <property type="protein sequence ID" value="EAY08429.1"/>
    <property type="molecule type" value="Genomic_DNA"/>
</dbReference>
<dbReference type="InParanoid" id="A2EFX3"/>
<dbReference type="RefSeq" id="XP_001320652.1">
    <property type="nucleotide sequence ID" value="XM_001320617.1"/>
</dbReference>
<dbReference type="InterPro" id="IPR020683">
    <property type="entry name" value="DUF3447"/>
</dbReference>
<evidence type="ECO:0000313" key="2">
    <source>
        <dbReference type="EMBL" id="EAY08429.1"/>
    </source>
</evidence>